<evidence type="ECO:0000256" key="3">
    <source>
        <dbReference type="ARBA" id="ARBA00022475"/>
    </source>
</evidence>
<dbReference type="OrthoDB" id="9782004at2"/>
<name>A0A4V2QGB3_HYDET</name>
<feature type="transmembrane region" description="Helical" evidence="8">
    <location>
        <begin position="173"/>
        <end position="194"/>
    </location>
</feature>
<evidence type="ECO:0000256" key="6">
    <source>
        <dbReference type="ARBA" id="ARBA00022989"/>
    </source>
</evidence>
<dbReference type="RefSeq" id="WP_132012832.1">
    <property type="nucleotide sequence ID" value="NZ_SLUN01000003.1"/>
</dbReference>
<evidence type="ECO:0000256" key="8">
    <source>
        <dbReference type="RuleBase" id="RU363032"/>
    </source>
</evidence>
<proteinExistence type="inferred from homology"/>
<feature type="transmembrane region" description="Helical" evidence="8">
    <location>
        <begin position="95"/>
        <end position="120"/>
    </location>
</feature>
<dbReference type="PANTHER" id="PTHR43357:SF4">
    <property type="entry name" value="INNER MEMBRANE ABC TRANSPORTER PERMEASE PROTEIN YDCV"/>
    <property type="match status" value="1"/>
</dbReference>
<keyword evidence="6 8" id="KW-1133">Transmembrane helix</keyword>
<protein>
    <submittedName>
        <fullName evidence="10">Putative spermidine/putrescine transport system permease protein</fullName>
    </submittedName>
</protein>
<feature type="transmembrane region" description="Helical" evidence="8">
    <location>
        <begin position="200"/>
        <end position="218"/>
    </location>
</feature>
<feature type="transmembrane region" description="Helical" evidence="8">
    <location>
        <begin position="7"/>
        <end position="29"/>
    </location>
</feature>
<accession>A0A4V2QGB3</accession>
<keyword evidence="3" id="KW-1003">Cell membrane</keyword>
<dbReference type="GO" id="GO:0005886">
    <property type="term" value="C:plasma membrane"/>
    <property type="evidence" value="ECO:0007669"/>
    <property type="project" value="UniProtKB-SubCell"/>
</dbReference>
<keyword evidence="7 8" id="KW-0472">Membrane</keyword>
<evidence type="ECO:0000256" key="5">
    <source>
        <dbReference type="ARBA" id="ARBA00022692"/>
    </source>
</evidence>
<keyword evidence="4" id="KW-0997">Cell inner membrane</keyword>
<sequence>MKHKGLALFTGLVYAFLLFPLVIITVAGFGKESYLTFPPSGFSLHWLANIFRVEMFVKTFVISLELAALGTLIAFLVGLPAAYGLSRYAFPGKELLKGIFMSPVLVPGIVLGFSLLKLLIAQVGLPVFPSLLLGHTVVILPYIIRVISSSLDNLDYSIEECAVSLGADRVKTFFLIVLPNITSGVIASFILAFINSFNNVPVSVFLTGPGISTLPIQMMSYVEYYFDPTIAALSVVLMAMTAVLMYIVERTLGLNVVAK</sequence>
<evidence type="ECO:0000256" key="4">
    <source>
        <dbReference type="ARBA" id="ARBA00022519"/>
    </source>
</evidence>
<dbReference type="SUPFAM" id="SSF161098">
    <property type="entry name" value="MetI-like"/>
    <property type="match status" value="1"/>
</dbReference>
<dbReference type="Pfam" id="PF00528">
    <property type="entry name" value="BPD_transp_1"/>
    <property type="match status" value="1"/>
</dbReference>
<organism evidence="10 11">
    <name type="scientific">Hydrogenispora ethanolica</name>
    <dbReference type="NCBI Taxonomy" id="1082276"/>
    <lineage>
        <taxon>Bacteria</taxon>
        <taxon>Bacillati</taxon>
        <taxon>Bacillota</taxon>
        <taxon>Hydrogenispora</taxon>
    </lineage>
</organism>
<dbReference type="GO" id="GO:0055085">
    <property type="term" value="P:transmembrane transport"/>
    <property type="evidence" value="ECO:0007669"/>
    <property type="project" value="InterPro"/>
</dbReference>
<keyword evidence="11" id="KW-1185">Reference proteome</keyword>
<dbReference type="InterPro" id="IPR035906">
    <property type="entry name" value="MetI-like_sf"/>
</dbReference>
<reference evidence="10 11" key="1">
    <citation type="submission" date="2019-03" db="EMBL/GenBank/DDBJ databases">
        <title>Genomic Encyclopedia of Type Strains, Phase IV (KMG-IV): sequencing the most valuable type-strain genomes for metagenomic binning, comparative biology and taxonomic classification.</title>
        <authorList>
            <person name="Goeker M."/>
        </authorList>
    </citation>
    <scope>NUCLEOTIDE SEQUENCE [LARGE SCALE GENOMIC DNA]</scope>
    <source>
        <strain evidence="10 11">LX-B</strain>
    </source>
</reference>
<dbReference type="PROSITE" id="PS50928">
    <property type="entry name" value="ABC_TM1"/>
    <property type="match status" value="1"/>
</dbReference>
<comment type="subcellular location">
    <subcellularLocation>
        <location evidence="1">Cell inner membrane</location>
        <topology evidence="1">Multi-pass membrane protein</topology>
    </subcellularLocation>
    <subcellularLocation>
        <location evidence="8">Cell membrane</location>
        <topology evidence="8">Multi-pass membrane protein</topology>
    </subcellularLocation>
</comment>
<comment type="similarity">
    <text evidence="8">Belongs to the binding-protein-dependent transport system permease family.</text>
</comment>
<gene>
    <name evidence="10" type="ORF">EDC14_100378</name>
</gene>
<evidence type="ECO:0000313" key="10">
    <source>
        <dbReference type="EMBL" id="TCL75147.1"/>
    </source>
</evidence>
<evidence type="ECO:0000256" key="2">
    <source>
        <dbReference type="ARBA" id="ARBA00022448"/>
    </source>
</evidence>
<keyword evidence="5 8" id="KW-0812">Transmembrane</keyword>
<dbReference type="Gene3D" id="1.10.3720.10">
    <property type="entry name" value="MetI-like"/>
    <property type="match status" value="1"/>
</dbReference>
<dbReference type="PANTHER" id="PTHR43357">
    <property type="entry name" value="INNER MEMBRANE ABC TRANSPORTER PERMEASE PROTEIN YDCV"/>
    <property type="match status" value="1"/>
</dbReference>
<evidence type="ECO:0000256" key="1">
    <source>
        <dbReference type="ARBA" id="ARBA00004429"/>
    </source>
</evidence>
<keyword evidence="2 8" id="KW-0813">Transport</keyword>
<comment type="caution">
    <text evidence="10">The sequence shown here is derived from an EMBL/GenBank/DDBJ whole genome shotgun (WGS) entry which is preliminary data.</text>
</comment>
<dbReference type="Proteomes" id="UP000295008">
    <property type="component" value="Unassembled WGS sequence"/>
</dbReference>
<feature type="transmembrane region" description="Helical" evidence="8">
    <location>
        <begin position="126"/>
        <end position="144"/>
    </location>
</feature>
<dbReference type="EMBL" id="SLUN01000003">
    <property type="protein sequence ID" value="TCL75147.1"/>
    <property type="molecule type" value="Genomic_DNA"/>
</dbReference>
<evidence type="ECO:0000313" key="11">
    <source>
        <dbReference type="Proteomes" id="UP000295008"/>
    </source>
</evidence>
<feature type="transmembrane region" description="Helical" evidence="8">
    <location>
        <begin position="60"/>
        <end position="83"/>
    </location>
</feature>
<evidence type="ECO:0000256" key="7">
    <source>
        <dbReference type="ARBA" id="ARBA00023136"/>
    </source>
</evidence>
<dbReference type="CDD" id="cd06261">
    <property type="entry name" value="TM_PBP2"/>
    <property type="match status" value="1"/>
</dbReference>
<evidence type="ECO:0000259" key="9">
    <source>
        <dbReference type="PROSITE" id="PS50928"/>
    </source>
</evidence>
<feature type="domain" description="ABC transmembrane type-1" evidence="9">
    <location>
        <begin position="60"/>
        <end position="248"/>
    </location>
</feature>
<feature type="transmembrane region" description="Helical" evidence="8">
    <location>
        <begin position="230"/>
        <end position="248"/>
    </location>
</feature>
<dbReference type="AlphaFoldDB" id="A0A4V2QGB3"/>
<dbReference type="InterPro" id="IPR000515">
    <property type="entry name" value="MetI-like"/>
</dbReference>